<keyword evidence="3" id="KW-1185">Reference proteome</keyword>
<evidence type="ECO:0000313" key="2">
    <source>
        <dbReference type="EMBL" id="CAD6206994.1"/>
    </source>
</evidence>
<accession>A0A811MMZ5</accession>
<sequence length="156" mass="17366">MAVPFRFWLPLLLAPSFCVVLLGFPSRCSVLLAMAAFFLVPLVLPAFRLIDRRVPPSARGLAFVRVRRYSTRRHRPAPSSVSQPQPSYACRSVLCHPVCFLLIFGFNLWFLGGRPFCLSCSACAARFSAVLTFAFVCRLLDGPPVCRLADVSILCR</sequence>
<keyword evidence="1" id="KW-0812">Transmembrane</keyword>
<comment type="caution">
    <text evidence="2">The sequence shown here is derived from an EMBL/GenBank/DDBJ whole genome shotgun (WGS) entry which is preliminary data.</text>
</comment>
<reference evidence="2" key="1">
    <citation type="submission" date="2020-10" db="EMBL/GenBank/DDBJ databases">
        <authorList>
            <person name="Han B."/>
            <person name="Lu T."/>
            <person name="Zhao Q."/>
            <person name="Huang X."/>
            <person name="Zhao Y."/>
        </authorList>
    </citation>
    <scope>NUCLEOTIDE SEQUENCE</scope>
</reference>
<dbReference type="AlphaFoldDB" id="A0A811MMZ5"/>
<evidence type="ECO:0000313" key="3">
    <source>
        <dbReference type="Proteomes" id="UP000604825"/>
    </source>
</evidence>
<gene>
    <name evidence="2" type="ORF">NCGR_LOCUS4621</name>
</gene>
<organism evidence="2 3">
    <name type="scientific">Miscanthus lutarioriparius</name>
    <dbReference type="NCBI Taxonomy" id="422564"/>
    <lineage>
        <taxon>Eukaryota</taxon>
        <taxon>Viridiplantae</taxon>
        <taxon>Streptophyta</taxon>
        <taxon>Embryophyta</taxon>
        <taxon>Tracheophyta</taxon>
        <taxon>Spermatophyta</taxon>
        <taxon>Magnoliopsida</taxon>
        <taxon>Liliopsida</taxon>
        <taxon>Poales</taxon>
        <taxon>Poaceae</taxon>
        <taxon>PACMAD clade</taxon>
        <taxon>Panicoideae</taxon>
        <taxon>Andropogonodae</taxon>
        <taxon>Andropogoneae</taxon>
        <taxon>Saccharinae</taxon>
        <taxon>Miscanthus</taxon>
    </lineage>
</organism>
<name>A0A811MMZ5_9POAL</name>
<keyword evidence="1" id="KW-1133">Transmembrane helix</keyword>
<proteinExistence type="predicted"/>
<feature type="transmembrane region" description="Helical" evidence="1">
    <location>
        <begin position="7"/>
        <end position="24"/>
    </location>
</feature>
<dbReference type="Proteomes" id="UP000604825">
    <property type="component" value="Unassembled WGS sequence"/>
</dbReference>
<dbReference type="EMBL" id="CAJGYO010000001">
    <property type="protein sequence ID" value="CAD6206994.1"/>
    <property type="molecule type" value="Genomic_DNA"/>
</dbReference>
<feature type="transmembrane region" description="Helical" evidence="1">
    <location>
        <begin position="93"/>
        <end position="112"/>
    </location>
</feature>
<feature type="transmembrane region" description="Helical" evidence="1">
    <location>
        <begin position="30"/>
        <end position="50"/>
    </location>
</feature>
<keyword evidence="1" id="KW-0472">Membrane</keyword>
<evidence type="ECO:0000256" key="1">
    <source>
        <dbReference type="SAM" id="Phobius"/>
    </source>
</evidence>
<protein>
    <submittedName>
        <fullName evidence="2">Uncharacterized protein</fullName>
    </submittedName>
</protein>